<dbReference type="Proteomes" id="UP000250235">
    <property type="component" value="Unassembled WGS sequence"/>
</dbReference>
<gene>
    <name evidence="1" type="ORF">F511_42284</name>
</gene>
<accession>A0A2Z7D583</accession>
<keyword evidence="2" id="KW-1185">Reference proteome</keyword>
<name>A0A2Z7D583_9LAMI</name>
<sequence length="100" mass="11010">MTLAHINGDVMAIVHYNSTLMGHLDRPTSQLATTSEPLYHAQPICRGNHRSMIFRSSTQLTITARWYSDTTNQSVTTPMIALCLSGTTPLPAGHNMALNR</sequence>
<protein>
    <submittedName>
        <fullName evidence="1">Uncharacterized protein</fullName>
    </submittedName>
</protein>
<proteinExistence type="predicted"/>
<reference evidence="1 2" key="1">
    <citation type="journal article" date="2015" name="Proc. Natl. Acad. Sci. U.S.A.">
        <title>The resurrection genome of Boea hygrometrica: A blueprint for survival of dehydration.</title>
        <authorList>
            <person name="Xiao L."/>
            <person name="Yang G."/>
            <person name="Zhang L."/>
            <person name="Yang X."/>
            <person name="Zhao S."/>
            <person name="Ji Z."/>
            <person name="Zhou Q."/>
            <person name="Hu M."/>
            <person name="Wang Y."/>
            <person name="Chen M."/>
            <person name="Xu Y."/>
            <person name="Jin H."/>
            <person name="Xiao X."/>
            <person name="Hu G."/>
            <person name="Bao F."/>
            <person name="Hu Y."/>
            <person name="Wan P."/>
            <person name="Li L."/>
            <person name="Deng X."/>
            <person name="Kuang T."/>
            <person name="Xiang C."/>
            <person name="Zhu J.K."/>
            <person name="Oliver M.J."/>
            <person name="He Y."/>
        </authorList>
    </citation>
    <scope>NUCLEOTIDE SEQUENCE [LARGE SCALE GENOMIC DNA]</scope>
    <source>
        <strain evidence="2">cv. XS01</strain>
    </source>
</reference>
<dbReference type="AlphaFoldDB" id="A0A2Z7D583"/>
<evidence type="ECO:0000313" key="2">
    <source>
        <dbReference type="Proteomes" id="UP000250235"/>
    </source>
</evidence>
<evidence type="ECO:0000313" key="1">
    <source>
        <dbReference type="EMBL" id="KZV53519.1"/>
    </source>
</evidence>
<dbReference type="EMBL" id="KQ990207">
    <property type="protein sequence ID" value="KZV53519.1"/>
    <property type="molecule type" value="Genomic_DNA"/>
</dbReference>
<organism evidence="1 2">
    <name type="scientific">Dorcoceras hygrometricum</name>
    <dbReference type="NCBI Taxonomy" id="472368"/>
    <lineage>
        <taxon>Eukaryota</taxon>
        <taxon>Viridiplantae</taxon>
        <taxon>Streptophyta</taxon>
        <taxon>Embryophyta</taxon>
        <taxon>Tracheophyta</taxon>
        <taxon>Spermatophyta</taxon>
        <taxon>Magnoliopsida</taxon>
        <taxon>eudicotyledons</taxon>
        <taxon>Gunneridae</taxon>
        <taxon>Pentapetalae</taxon>
        <taxon>asterids</taxon>
        <taxon>lamiids</taxon>
        <taxon>Lamiales</taxon>
        <taxon>Gesneriaceae</taxon>
        <taxon>Didymocarpoideae</taxon>
        <taxon>Trichosporeae</taxon>
        <taxon>Loxocarpinae</taxon>
        <taxon>Dorcoceras</taxon>
    </lineage>
</organism>